<keyword evidence="3" id="KW-1185">Reference proteome</keyword>
<evidence type="ECO:0000313" key="3">
    <source>
        <dbReference type="Proteomes" id="UP000663400"/>
    </source>
</evidence>
<dbReference type="InterPro" id="IPR002372">
    <property type="entry name" value="PQQ_rpt_dom"/>
</dbReference>
<organism evidence="2 3">
    <name type="scientific">Lysobacter arenosi</name>
    <dbReference type="NCBI Taxonomy" id="2795387"/>
    <lineage>
        <taxon>Bacteria</taxon>
        <taxon>Pseudomonadati</taxon>
        <taxon>Pseudomonadota</taxon>
        <taxon>Gammaproteobacteria</taxon>
        <taxon>Lysobacterales</taxon>
        <taxon>Lysobacteraceae</taxon>
        <taxon>Lysobacter</taxon>
    </lineage>
</organism>
<dbReference type="PANTHER" id="PTHR34512:SF30">
    <property type="entry name" value="OUTER MEMBRANE PROTEIN ASSEMBLY FACTOR BAMB"/>
    <property type="match status" value="1"/>
</dbReference>
<protein>
    <submittedName>
        <fullName evidence="2">PQQ-like beta-propeller repeat protein</fullName>
    </submittedName>
</protein>
<name>A0ABX7RE15_9GAMM</name>
<dbReference type="Pfam" id="PF13360">
    <property type="entry name" value="PQQ_2"/>
    <property type="match status" value="1"/>
</dbReference>
<dbReference type="RefSeq" id="WP_200609432.1">
    <property type="nucleotide sequence ID" value="NZ_CP071517.1"/>
</dbReference>
<dbReference type="PANTHER" id="PTHR34512">
    <property type="entry name" value="CELL SURFACE PROTEIN"/>
    <property type="match status" value="1"/>
</dbReference>
<dbReference type="EMBL" id="CP071517">
    <property type="protein sequence ID" value="QSX76404.1"/>
    <property type="molecule type" value="Genomic_DNA"/>
</dbReference>
<dbReference type="Gene3D" id="2.130.10.10">
    <property type="entry name" value="YVTN repeat-like/Quinoprotein amine dehydrogenase"/>
    <property type="match status" value="1"/>
</dbReference>
<dbReference type="InterPro" id="IPR018391">
    <property type="entry name" value="PQQ_b-propeller_rpt"/>
</dbReference>
<evidence type="ECO:0000259" key="1">
    <source>
        <dbReference type="Pfam" id="PF13360"/>
    </source>
</evidence>
<dbReference type="InterPro" id="IPR011047">
    <property type="entry name" value="Quinoprotein_ADH-like_sf"/>
</dbReference>
<sequence length="498" mass="52566">MTVAISSAPVAQNIDYGDAFSMSLDGTWSGSNLGASAVYLQVADSGGTFSTPAVQAAPANGTFHFALDTIANVQAGDRTGTLTVRACMDQACAQQYTNASASLGYRLQVAAVGEWETIQRDATHNAYVPVRLDPTRFAKAWEWTFPKEATAADSYILRPVTGPGAVYVVGGNLDINEDTYGVSVFALDESSGAVKWTTPVPENNASAPAAAGGLIYIPTYNSSTHFLALDANNGSVRFNYTQALPSQQFIAPTIFAGTAYFIAGMNGNEIHAANANTGARQWAQPRIGHVPTTPAVDQSFAYYFGSGALNIVDRLTGGPVASLADPSSDGNDQPTTTVSVLGSRSNVIVNSYKANSYPLTSFNVVSRTREWSTQASYRSLFAAAPGVIYAIRRGGTTVPVMHAIDEATGNVVGTWSPPASDAQEYSTANVVATKNLVIVSTASFARPGYTYAVDRATMQTVWSYPESSSAVISANGTLYLLAGDPQFAFTRLIAFKTR</sequence>
<dbReference type="Proteomes" id="UP000663400">
    <property type="component" value="Chromosome"/>
</dbReference>
<proteinExistence type="predicted"/>
<reference evidence="2 3" key="1">
    <citation type="submission" date="2021-02" db="EMBL/GenBank/DDBJ databases">
        <title>Lysobacter arenosi sp. nov., isolated from soil of gangwondo yeongwol, south Korea.</title>
        <authorList>
            <person name="Kim K.R."/>
            <person name="Kim K.H."/>
            <person name="Jeon C.O."/>
        </authorList>
    </citation>
    <scope>NUCLEOTIDE SEQUENCE [LARGE SCALE GENOMIC DNA]</scope>
    <source>
        <strain evidence="2 3">R7</strain>
    </source>
</reference>
<gene>
    <name evidence="2" type="ORF">HIV01_007995</name>
</gene>
<feature type="domain" description="Pyrrolo-quinoline quinone repeat" evidence="1">
    <location>
        <begin position="159"/>
        <end position="284"/>
    </location>
</feature>
<dbReference type="SMART" id="SM00564">
    <property type="entry name" value="PQQ"/>
    <property type="match status" value="4"/>
</dbReference>
<dbReference type="SUPFAM" id="SSF50998">
    <property type="entry name" value="Quinoprotein alcohol dehydrogenase-like"/>
    <property type="match status" value="1"/>
</dbReference>
<accession>A0ABX7RE15</accession>
<dbReference type="InterPro" id="IPR015943">
    <property type="entry name" value="WD40/YVTN_repeat-like_dom_sf"/>
</dbReference>
<evidence type="ECO:0000313" key="2">
    <source>
        <dbReference type="EMBL" id="QSX76404.1"/>
    </source>
</evidence>